<comment type="similarity">
    <text evidence="1">Belongs to the short-chain dehydrogenases/reductases (SDR) family.</text>
</comment>
<dbReference type="InterPro" id="IPR013454">
    <property type="entry name" value="Bifunc_RhaD/ADH"/>
</dbReference>
<feature type="domain" description="Class II aldolase/adducin N-terminal" evidence="3">
    <location>
        <begin position="12"/>
        <end position="211"/>
    </location>
</feature>
<dbReference type="PRINTS" id="PR00080">
    <property type="entry name" value="SDRFAMILY"/>
</dbReference>
<evidence type="ECO:0000256" key="1">
    <source>
        <dbReference type="ARBA" id="ARBA00006484"/>
    </source>
</evidence>
<dbReference type="NCBIfam" id="NF006190">
    <property type="entry name" value="PRK08324.1-4"/>
    <property type="match status" value="1"/>
</dbReference>
<gene>
    <name evidence="4" type="primary">yuxG_2</name>
    <name evidence="4" type="ORF">KDK_59910</name>
</gene>
<keyword evidence="5" id="KW-1185">Reference proteome</keyword>
<dbReference type="SUPFAM" id="SSF53639">
    <property type="entry name" value="AraD/HMP-PK domain-like"/>
    <property type="match status" value="1"/>
</dbReference>
<reference evidence="5" key="1">
    <citation type="submission" date="2018-12" db="EMBL/GenBank/DDBJ databases">
        <title>Tengunoibacter tsumagoiensis gen. nov., sp. nov., Dictyobacter kobayashii sp. nov., D. alpinus sp. nov., and D. joshuensis sp. nov. and description of Dictyobacteraceae fam. nov. within the order Ktedonobacterales isolated from Tengu-no-mugimeshi.</title>
        <authorList>
            <person name="Wang C.M."/>
            <person name="Zheng Y."/>
            <person name="Sakai Y."/>
            <person name="Toyoda A."/>
            <person name="Minakuchi Y."/>
            <person name="Abe K."/>
            <person name="Yokota A."/>
            <person name="Yabe S."/>
        </authorList>
    </citation>
    <scope>NUCLEOTIDE SEQUENCE [LARGE SCALE GENOMIC DNA]</scope>
    <source>
        <strain evidence="5">Uno11</strain>
    </source>
</reference>
<dbReference type="InterPro" id="IPR001303">
    <property type="entry name" value="Aldolase_II/adducin_N"/>
</dbReference>
<protein>
    <submittedName>
        <fullName evidence="4">Putative oxidoreductase YuxG</fullName>
    </submittedName>
</protein>
<dbReference type="Pfam" id="PF00596">
    <property type="entry name" value="Aldolase_II"/>
    <property type="match status" value="1"/>
</dbReference>
<dbReference type="SMART" id="SM01007">
    <property type="entry name" value="Aldolase_II"/>
    <property type="match status" value="1"/>
</dbReference>
<comment type="caution">
    <text evidence="4">The sequence shown here is derived from an EMBL/GenBank/DDBJ whole genome shotgun (WGS) entry which is preliminary data.</text>
</comment>
<dbReference type="SUPFAM" id="SSF51735">
    <property type="entry name" value="NAD(P)-binding Rossmann-fold domains"/>
    <property type="match status" value="1"/>
</dbReference>
<sequence>MASVLSSPALKQLVERSRHLGADRSVCNWGGGNTSAKAEEYDFRGRVARVLWVKGSGSDLATCTEESFTGLYLDDLLPLLEREQMSDAEMVTYLGHCFFDPGRPRPSIETLLHAFLPFTHIDHTHADATNYFACASNGEQLARECFGEDLLWLPYRRPGFGLAREVALAVRAKPEARLVLLARHGLITWGKTDEECYTSTCATIARARDFVEGRIQQTNHAFFGGLRVPVLPQEERHSVAAQIAPVLRGLISTDKPQILRFEDDEAVLSFVSSNDASRLTSIGAACPDHLVHTKPWPLLVEWTPEQGSEALSEAVHIGIATYVARYQAYLEAHRAQDLDPDASTPVFREADAASDPHPRVILIPGVGMFTTGKDMTRADISSQLYHRAIAVMRGAEACGGFISLSNAESYAVEYWPLEQYKLKLAPPDREFARHVVLVTGAGGGIGSAICRRVALDGAHLVVTDIDLVSAEKLANALNQQYGAGRAIALKMDVTNEESVDTAFTQAALAFGGIDIVVNNAGLASSAPITETSLAMWNKNWNVLATGYFLVARAAFQLLQVQGRGGNLVFIASKNALVAGKNAAAYSTAKAAESHLARCLAEEGGQFKIRVNTVNPDAVLSGSRIWDSSWRKGRAVTYGVAPDQLDEVYRKRTTLGVNILPEDIAEAVAFFASLTRSSKSTGNILNVDGGIAAAYPR</sequence>
<dbReference type="EMBL" id="BIFS01000002">
    <property type="protein sequence ID" value="GCE22191.1"/>
    <property type="molecule type" value="Genomic_DNA"/>
</dbReference>
<dbReference type="Pfam" id="PF00106">
    <property type="entry name" value="adh_short"/>
    <property type="match status" value="1"/>
</dbReference>
<evidence type="ECO:0000313" key="4">
    <source>
        <dbReference type="EMBL" id="GCE22191.1"/>
    </source>
</evidence>
<name>A0A402ASY2_9CHLR</name>
<dbReference type="InterPro" id="IPR036291">
    <property type="entry name" value="NAD(P)-bd_dom_sf"/>
</dbReference>
<dbReference type="NCBIfam" id="TIGR02632">
    <property type="entry name" value="RhaD_aldol-ADH"/>
    <property type="match status" value="1"/>
</dbReference>
<proteinExistence type="inferred from homology"/>
<dbReference type="RefSeq" id="WP_126554777.1">
    <property type="nucleotide sequence ID" value="NZ_BIFS01000002.1"/>
</dbReference>
<evidence type="ECO:0000256" key="2">
    <source>
        <dbReference type="ARBA" id="ARBA00023002"/>
    </source>
</evidence>
<accession>A0A402ASY2</accession>
<evidence type="ECO:0000259" key="3">
    <source>
        <dbReference type="SMART" id="SM01007"/>
    </source>
</evidence>
<dbReference type="InterPro" id="IPR002347">
    <property type="entry name" value="SDR_fam"/>
</dbReference>
<dbReference type="AlphaFoldDB" id="A0A402ASY2"/>
<dbReference type="OrthoDB" id="9774430at2"/>
<dbReference type="Gene3D" id="3.40.50.720">
    <property type="entry name" value="NAD(P)-binding Rossmann-like Domain"/>
    <property type="match status" value="1"/>
</dbReference>
<dbReference type="PRINTS" id="PR00081">
    <property type="entry name" value="GDHRDH"/>
</dbReference>
<dbReference type="NCBIfam" id="NF006189">
    <property type="entry name" value="PRK08324.1-3"/>
    <property type="match status" value="1"/>
</dbReference>
<keyword evidence="2" id="KW-0560">Oxidoreductase</keyword>
<dbReference type="PANTHER" id="PTHR43669:SF8">
    <property type="entry name" value="SHORT-CHAIN TYPE DEHYDROGENASE_REDUCTASE-RELATED"/>
    <property type="match status" value="1"/>
</dbReference>
<dbReference type="Gene3D" id="3.40.225.10">
    <property type="entry name" value="Class II aldolase/adducin N-terminal domain"/>
    <property type="match status" value="1"/>
</dbReference>
<dbReference type="Proteomes" id="UP000287188">
    <property type="component" value="Unassembled WGS sequence"/>
</dbReference>
<dbReference type="FunFam" id="3.40.50.720:FF:000084">
    <property type="entry name" value="Short-chain dehydrogenase reductase"/>
    <property type="match status" value="1"/>
</dbReference>
<evidence type="ECO:0000313" key="5">
    <source>
        <dbReference type="Proteomes" id="UP000287188"/>
    </source>
</evidence>
<dbReference type="GO" id="GO:0016491">
    <property type="term" value="F:oxidoreductase activity"/>
    <property type="evidence" value="ECO:0007669"/>
    <property type="project" value="UniProtKB-KW"/>
</dbReference>
<organism evidence="4 5">
    <name type="scientific">Dictyobacter kobayashii</name>
    <dbReference type="NCBI Taxonomy" id="2014872"/>
    <lineage>
        <taxon>Bacteria</taxon>
        <taxon>Bacillati</taxon>
        <taxon>Chloroflexota</taxon>
        <taxon>Ktedonobacteria</taxon>
        <taxon>Ktedonobacterales</taxon>
        <taxon>Dictyobacteraceae</taxon>
        <taxon>Dictyobacter</taxon>
    </lineage>
</organism>
<dbReference type="PANTHER" id="PTHR43669">
    <property type="entry name" value="5-KETO-D-GLUCONATE 5-REDUCTASE"/>
    <property type="match status" value="1"/>
</dbReference>
<dbReference type="InterPro" id="IPR036409">
    <property type="entry name" value="Aldolase_II/adducin_N_sf"/>
</dbReference>